<accession>A0A1I1JTP3</accession>
<protein>
    <submittedName>
        <fullName evidence="1">Uncharacterized protein</fullName>
    </submittedName>
</protein>
<keyword evidence="2" id="KW-1185">Reference proteome</keyword>
<dbReference type="Proteomes" id="UP000198639">
    <property type="component" value="Unassembled WGS sequence"/>
</dbReference>
<dbReference type="STRING" id="1164594.SAMN05216204_10730"/>
<evidence type="ECO:0000313" key="1">
    <source>
        <dbReference type="EMBL" id="SFC51876.1"/>
    </source>
</evidence>
<reference evidence="2" key="1">
    <citation type="submission" date="2016-10" db="EMBL/GenBank/DDBJ databases">
        <authorList>
            <person name="Varghese N."/>
            <person name="Submissions S."/>
        </authorList>
    </citation>
    <scope>NUCLEOTIDE SEQUENCE [LARGE SCALE GENOMIC DNA]</scope>
    <source>
        <strain evidence="2">CGMCC 1.12041</strain>
    </source>
</reference>
<proteinExistence type="predicted"/>
<evidence type="ECO:0000313" key="2">
    <source>
        <dbReference type="Proteomes" id="UP000198639"/>
    </source>
</evidence>
<name>A0A1I1JTP3_9BURK</name>
<sequence>MIIDVMTLNSDDQEKKICQLVLSKDDLLQILSRIDVKD</sequence>
<organism evidence="1 2">
    <name type="scientific">Massilia yuzhufengensis</name>
    <dbReference type="NCBI Taxonomy" id="1164594"/>
    <lineage>
        <taxon>Bacteria</taxon>
        <taxon>Pseudomonadati</taxon>
        <taxon>Pseudomonadota</taxon>
        <taxon>Betaproteobacteria</taxon>
        <taxon>Burkholderiales</taxon>
        <taxon>Oxalobacteraceae</taxon>
        <taxon>Telluria group</taxon>
        <taxon>Massilia</taxon>
    </lineage>
</organism>
<dbReference type="AlphaFoldDB" id="A0A1I1JTP3"/>
<gene>
    <name evidence="1" type="ORF">SAMN05216204_10730</name>
</gene>
<dbReference type="EMBL" id="FOLD01000007">
    <property type="protein sequence ID" value="SFC51876.1"/>
    <property type="molecule type" value="Genomic_DNA"/>
</dbReference>